<proteinExistence type="predicted"/>
<reference evidence="1" key="1">
    <citation type="submission" date="2018-02" db="EMBL/GenBank/DDBJ databases">
        <title>Rhizophora mucronata_Transcriptome.</title>
        <authorList>
            <person name="Meera S.P."/>
            <person name="Sreeshan A."/>
            <person name="Augustine A."/>
        </authorList>
    </citation>
    <scope>NUCLEOTIDE SEQUENCE</scope>
    <source>
        <tissue evidence="1">Leaf</tissue>
    </source>
</reference>
<protein>
    <submittedName>
        <fullName evidence="1">Uncharacterized protein</fullName>
    </submittedName>
</protein>
<accession>A0A2P2KNX5</accession>
<dbReference type="EMBL" id="GGEC01026925">
    <property type="protein sequence ID" value="MBX07409.1"/>
    <property type="molecule type" value="Transcribed_RNA"/>
</dbReference>
<name>A0A2P2KNX5_RHIMU</name>
<evidence type="ECO:0000313" key="1">
    <source>
        <dbReference type="EMBL" id="MBX07409.1"/>
    </source>
</evidence>
<organism evidence="1">
    <name type="scientific">Rhizophora mucronata</name>
    <name type="common">Asiatic mangrove</name>
    <dbReference type="NCBI Taxonomy" id="61149"/>
    <lineage>
        <taxon>Eukaryota</taxon>
        <taxon>Viridiplantae</taxon>
        <taxon>Streptophyta</taxon>
        <taxon>Embryophyta</taxon>
        <taxon>Tracheophyta</taxon>
        <taxon>Spermatophyta</taxon>
        <taxon>Magnoliopsida</taxon>
        <taxon>eudicotyledons</taxon>
        <taxon>Gunneridae</taxon>
        <taxon>Pentapetalae</taxon>
        <taxon>rosids</taxon>
        <taxon>fabids</taxon>
        <taxon>Malpighiales</taxon>
        <taxon>Rhizophoraceae</taxon>
        <taxon>Rhizophora</taxon>
    </lineage>
</organism>
<sequence length="45" mass="4968">MPPRTRFFNVSEPVGPQLSRHMLAFSSAVCPCSPHILQFQPITAA</sequence>
<dbReference type="AlphaFoldDB" id="A0A2P2KNX5"/>